<evidence type="ECO:0000259" key="2">
    <source>
        <dbReference type="Pfam" id="PF13556"/>
    </source>
</evidence>
<comment type="similarity">
    <text evidence="1">Belongs to the CdaR family.</text>
</comment>
<sequence>MKLSSEIIVEYLKDDFTFSAAGKITKALTYTRPVFWEESTVPSDGSVYLVEQCIPEPASAVQTHCILVTIGDSLRGWAGACDLVLTFKKGTSFSRMANALHQIFTLYDEWDKELSSILNRNGQITELLDCTQKVTPNPIMVHNPAFEIISYSSIIDSNPDIGYLIDRDRNKETYNAFQLDREFKSTFSQTKPAFFPETVSGTKSLYQNLFNHGKFIGRIVIMGALEDFHRRDLQILQHLTPYIQTILSHEQYGRLEGETYSLNQLIGRILKGDVTEDSYIRQSMAAFGWQNNHHYFCSVFLADPIDVQNHTIASICRRLENQVPASCVVEHSNQIVMFVNLDLNRNTLRDVVHSYTELVRDSNLKAGISKSYEGFHLSFQLLEKQASIALSLGQRYFPERWIHHFNDISNRYQLELLVSELPTEMICSPEILKMYQYDQENNTEYYLTLKTYLENNMQPVVTASRLFVHRTTLMYRLNKINQLFHIDISTAYNRLFLQVSMLLLDQMLLNG</sequence>
<reference evidence="4 5" key="1">
    <citation type="submission" date="2020-08" db="EMBL/GenBank/DDBJ databases">
        <authorList>
            <person name="Liu C."/>
            <person name="Sun Q."/>
        </authorList>
    </citation>
    <scope>NUCLEOTIDE SEQUENCE [LARGE SCALE GENOMIC DNA]</scope>
    <source>
        <strain evidence="4 5">NSJ-29</strain>
    </source>
</reference>
<dbReference type="KEGG" id="whj:H9Q79_12425"/>
<evidence type="ECO:0000313" key="4">
    <source>
        <dbReference type="EMBL" id="QNM07719.1"/>
    </source>
</evidence>
<dbReference type="Proteomes" id="UP000515860">
    <property type="component" value="Chromosome"/>
</dbReference>
<dbReference type="Gene3D" id="1.10.10.2840">
    <property type="entry name" value="PucR C-terminal helix-turn-helix domain"/>
    <property type="match status" value="1"/>
</dbReference>
<dbReference type="InterPro" id="IPR041522">
    <property type="entry name" value="CdaR_GGDEF"/>
</dbReference>
<dbReference type="Pfam" id="PF13556">
    <property type="entry name" value="HTH_30"/>
    <property type="match status" value="1"/>
</dbReference>
<name>A0A7G9GA87_9FIRM</name>
<dbReference type="InterPro" id="IPR025736">
    <property type="entry name" value="PucR_C-HTH_dom"/>
</dbReference>
<proteinExistence type="inferred from homology"/>
<feature type="domain" description="PucR C-terminal helix-turn-helix" evidence="2">
    <location>
        <begin position="448"/>
        <end position="502"/>
    </location>
</feature>
<dbReference type="Pfam" id="PF17853">
    <property type="entry name" value="GGDEF_2"/>
    <property type="match status" value="1"/>
</dbReference>
<dbReference type="RefSeq" id="WP_118643536.1">
    <property type="nucleotide sequence ID" value="NZ_CP060635.1"/>
</dbReference>
<organism evidence="4 5">
    <name type="scientific">Wansuia hejianensis</name>
    <dbReference type="NCBI Taxonomy" id="2763667"/>
    <lineage>
        <taxon>Bacteria</taxon>
        <taxon>Bacillati</taxon>
        <taxon>Bacillota</taxon>
        <taxon>Clostridia</taxon>
        <taxon>Lachnospirales</taxon>
        <taxon>Lachnospiraceae</taxon>
        <taxon>Wansuia</taxon>
    </lineage>
</organism>
<evidence type="ECO:0000259" key="3">
    <source>
        <dbReference type="Pfam" id="PF17853"/>
    </source>
</evidence>
<evidence type="ECO:0000313" key="5">
    <source>
        <dbReference type="Proteomes" id="UP000515860"/>
    </source>
</evidence>
<dbReference type="InterPro" id="IPR051448">
    <property type="entry name" value="CdaR-like_regulators"/>
</dbReference>
<feature type="domain" description="CdaR GGDEF-like" evidence="3">
    <location>
        <begin position="276"/>
        <end position="376"/>
    </location>
</feature>
<evidence type="ECO:0000256" key="1">
    <source>
        <dbReference type="ARBA" id="ARBA00006754"/>
    </source>
</evidence>
<dbReference type="InterPro" id="IPR042070">
    <property type="entry name" value="PucR_C-HTH_sf"/>
</dbReference>
<dbReference type="EMBL" id="CP060635">
    <property type="protein sequence ID" value="QNM07719.1"/>
    <property type="molecule type" value="Genomic_DNA"/>
</dbReference>
<dbReference type="PANTHER" id="PTHR33744">
    <property type="entry name" value="CARBOHYDRATE DIACID REGULATOR"/>
    <property type="match status" value="1"/>
</dbReference>
<dbReference type="AlphaFoldDB" id="A0A7G9GA87"/>
<protein>
    <submittedName>
        <fullName evidence="4">Helix-turn-helix domain-containing protein</fullName>
    </submittedName>
</protein>
<keyword evidence="5" id="KW-1185">Reference proteome</keyword>
<gene>
    <name evidence="4" type="ORF">H9Q79_12425</name>
</gene>
<accession>A0A7G9GA87</accession>